<comment type="caution">
    <text evidence="1">The sequence shown here is derived from an EMBL/GenBank/DDBJ whole genome shotgun (WGS) entry which is preliminary data.</text>
</comment>
<gene>
    <name evidence="1" type="ORF">CEURO_LOCUS16439</name>
</gene>
<name>A0A9P0ZL30_CUSEU</name>
<dbReference type="Proteomes" id="UP001152484">
    <property type="component" value="Unassembled WGS sequence"/>
</dbReference>
<proteinExistence type="predicted"/>
<reference evidence="1" key="1">
    <citation type="submission" date="2022-07" db="EMBL/GenBank/DDBJ databases">
        <authorList>
            <person name="Macas J."/>
            <person name="Novak P."/>
            <person name="Neumann P."/>
        </authorList>
    </citation>
    <scope>NUCLEOTIDE SEQUENCE</scope>
</reference>
<protein>
    <submittedName>
        <fullName evidence="1">Uncharacterized protein</fullName>
    </submittedName>
</protein>
<dbReference type="EMBL" id="CAMAPE010000045">
    <property type="protein sequence ID" value="CAH9104163.1"/>
    <property type="molecule type" value="Genomic_DNA"/>
</dbReference>
<evidence type="ECO:0000313" key="1">
    <source>
        <dbReference type="EMBL" id="CAH9104163.1"/>
    </source>
</evidence>
<accession>A0A9P0ZL30</accession>
<dbReference type="AlphaFoldDB" id="A0A9P0ZL30"/>
<organism evidence="1 2">
    <name type="scientific">Cuscuta europaea</name>
    <name type="common">European dodder</name>
    <dbReference type="NCBI Taxonomy" id="41803"/>
    <lineage>
        <taxon>Eukaryota</taxon>
        <taxon>Viridiplantae</taxon>
        <taxon>Streptophyta</taxon>
        <taxon>Embryophyta</taxon>
        <taxon>Tracheophyta</taxon>
        <taxon>Spermatophyta</taxon>
        <taxon>Magnoliopsida</taxon>
        <taxon>eudicotyledons</taxon>
        <taxon>Gunneridae</taxon>
        <taxon>Pentapetalae</taxon>
        <taxon>asterids</taxon>
        <taxon>lamiids</taxon>
        <taxon>Solanales</taxon>
        <taxon>Convolvulaceae</taxon>
        <taxon>Cuscuteae</taxon>
        <taxon>Cuscuta</taxon>
        <taxon>Cuscuta subgen. Cuscuta</taxon>
    </lineage>
</organism>
<sequence>MLGQPIQRRELSSGNTPYSSAIYALELRRKKEEKREGKVGFGEENLCLARNFHGVERVAGVVAGVR</sequence>
<evidence type="ECO:0000313" key="2">
    <source>
        <dbReference type="Proteomes" id="UP001152484"/>
    </source>
</evidence>
<keyword evidence="2" id="KW-1185">Reference proteome</keyword>